<dbReference type="Pfam" id="PF07715">
    <property type="entry name" value="Plug"/>
    <property type="match status" value="1"/>
</dbReference>
<reference evidence="16 17" key="1">
    <citation type="submission" date="2020-04" db="EMBL/GenBank/DDBJ databases">
        <title>Novosphingobium sp. TW-4 isolated from soil.</title>
        <authorList>
            <person name="Dahal R.H."/>
            <person name="Chaudhary D.K."/>
        </authorList>
    </citation>
    <scope>NUCLEOTIDE SEQUENCE [LARGE SCALE GENOMIC DNA]</scope>
    <source>
        <strain evidence="16 17">TW-4</strain>
    </source>
</reference>
<dbReference type="AlphaFoldDB" id="A0A7Y0BR91"/>
<keyword evidence="2 11" id="KW-0813">Transport</keyword>
<keyword evidence="13" id="KW-0732">Signal</keyword>
<dbReference type="Pfam" id="PF00593">
    <property type="entry name" value="TonB_dep_Rec_b-barrel"/>
    <property type="match status" value="1"/>
</dbReference>
<evidence type="ECO:0000256" key="10">
    <source>
        <dbReference type="ARBA" id="ARBA00023237"/>
    </source>
</evidence>
<evidence type="ECO:0000256" key="2">
    <source>
        <dbReference type="ARBA" id="ARBA00022448"/>
    </source>
</evidence>
<dbReference type="Gene3D" id="2.40.170.20">
    <property type="entry name" value="TonB-dependent receptor, beta-barrel domain"/>
    <property type="match status" value="1"/>
</dbReference>
<dbReference type="InterPro" id="IPR012910">
    <property type="entry name" value="Plug_dom"/>
</dbReference>
<keyword evidence="16" id="KW-0675">Receptor</keyword>
<comment type="similarity">
    <text evidence="11 12">Belongs to the TonB-dependent receptor family.</text>
</comment>
<keyword evidence="17" id="KW-1185">Reference proteome</keyword>
<keyword evidence="8 12" id="KW-0798">TonB box</keyword>
<feature type="domain" description="TonB-dependent receptor plug" evidence="15">
    <location>
        <begin position="52"/>
        <end position="160"/>
    </location>
</feature>
<keyword evidence="5 11" id="KW-0812">Transmembrane</keyword>
<keyword evidence="4" id="KW-0410">Iron transport</keyword>
<dbReference type="GO" id="GO:0006826">
    <property type="term" value="P:iron ion transport"/>
    <property type="evidence" value="ECO:0007669"/>
    <property type="project" value="UniProtKB-KW"/>
</dbReference>
<evidence type="ECO:0000256" key="13">
    <source>
        <dbReference type="SAM" id="SignalP"/>
    </source>
</evidence>
<keyword evidence="6" id="KW-0408">Iron</keyword>
<keyword evidence="10 11" id="KW-0998">Cell outer membrane</keyword>
<evidence type="ECO:0000256" key="4">
    <source>
        <dbReference type="ARBA" id="ARBA00022496"/>
    </source>
</evidence>
<dbReference type="SUPFAM" id="SSF56935">
    <property type="entry name" value="Porins"/>
    <property type="match status" value="1"/>
</dbReference>
<keyword evidence="7" id="KW-0406">Ion transport</keyword>
<gene>
    <name evidence="16" type="ORF">HHL27_14760</name>
</gene>
<evidence type="ECO:0000259" key="14">
    <source>
        <dbReference type="Pfam" id="PF00593"/>
    </source>
</evidence>
<dbReference type="InterPro" id="IPR000531">
    <property type="entry name" value="Beta-barrel_TonB"/>
</dbReference>
<evidence type="ECO:0000256" key="5">
    <source>
        <dbReference type="ARBA" id="ARBA00022692"/>
    </source>
</evidence>
<accession>A0A7Y0BR91</accession>
<evidence type="ECO:0000313" key="17">
    <source>
        <dbReference type="Proteomes" id="UP000583556"/>
    </source>
</evidence>
<evidence type="ECO:0000256" key="8">
    <source>
        <dbReference type="ARBA" id="ARBA00023077"/>
    </source>
</evidence>
<protein>
    <submittedName>
        <fullName evidence="16">TonB-dependent receptor</fullName>
    </submittedName>
</protein>
<dbReference type="PANTHER" id="PTHR32552:SF81">
    <property type="entry name" value="TONB-DEPENDENT OUTER MEMBRANE RECEPTOR"/>
    <property type="match status" value="1"/>
</dbReference>
<feature type="domain" description="TonB-dependent receptor-like beta-barrel" evidence="14">
    <location>
        <begin position="260"/>
        <end position="710"/>
    </location>
</feature>
<comment type="subcellular location">
    <subcellularLocation>
        <location evidence="1 11">Cell outer membrane</location>
        <topology evidence="1 11">Multi-pass membrane protein</topology>
    </subcellularLocation>
</comment>
<evidence type="ECO:0000256" key="11">
    <source>
        <dbReference type="PROSITE-ProRule" id="PRU01360"/>
    </source>
</evidence>
<dbReference type="Proteomes" id="UP000583556">
    <property type="component" value="Unassembled WGS sequence"/>
</dbReference>
<dbReference type="GO" id="GO:0009279">
    <property type="term" value="C:cell outer membrane"/>
    <property type="evidence" value="ECO:0007669"/>
    <property type="project" value="UniProtKB-SubCell"/>
</dbReference>
<evidence type="ECO:0000259" key="15">
    <source>
        <dbReference type="Pfam" id="PF07715"/>
    </source>
</evidence>
<sequence length="744" mass="80517">MMRVAALLSVSLLALTPLAAQAQEAAPPEGAPKKSEGLGEIVVTAQRRAQNVQDVPISIAAISGEALSQAGIRDPRDLSLLVPGLSSQAGTAATTTSLFLRGVGIGDFNSNTTGAVGVYVDDVFLGANAGKLFNVFDSDGIEVLKGPQGTLYGRNTTAGAIRFTSRKPTDTFTANGSASYGRYNEIQLEGGMGGPIAGDVLKARVSGTYLKRDGWLLNRVTGHKLNDLDMWAGRAIVDFTPNSDVLVRAIVHGGQNRGGARQFQHRGQGVDFAGNPNFSASGVPLDGLGYADTDNNLNAGDYDVEGKERVDVFGASLTASVQFDKVSLTSISAYEQVRRKTLEDTDASPNNVLTATYIDRPDQFSQEIRLQSRDSTKVNWIVGGYYFHDNLVTKSSYDILRVFRDPNDLLGTFDPVNSIGNFAFPYTQKTESWAAFAQADVKLTDKLTVTGGLRYSTDKIDFDFHSAFDDVIFVPVLDFTGSKTFHDLSWRGAVSYQASRDVLLYASASKGYNSGGFAGGSSSDPAQLKPFRSEKLYAYEAGFKSELLGRTLRFNAAGFYYNYKDLQVFVFDTSGTIPVQRKLNAGNAEIYGVEAELQAQPSRNFNAFVNLSLLHARYKTFTALSAADYSGNQLVNAPSVAVSAGFTVTQPLPGDSALRLRMDGSFQSETFLAPDNLASNRVAPYALANARLSWLSRDEKLELALWAKNITNTRFTTYVSPVITMDEVNYNDPATYGVQVSFKF</sequence>
<evidence type="ECO:0000256" key="1">
    <source>
        <dbReference type="ARBA" id="ARBA00004571"/>
    </source>
</evidence>
<evidence type="ECO:0000256" key="3">
    <source>
        <dbReference type="ARBA" id="ARBA00022452"/>
    </source>
</evidence>
<feature type="chain" id="PRO_5031201341" evidence="13">
    <location>
        <begin position="23"/>
        <end position="744"/>
    </location>
</feature>
<proteinExistence type="inferred from homology"/>
<dbReference type="PROSITE" id="PS52016">
    <property type="entry name" value="TONB_DEPENDENT_REC_3"/>
    <property type="match status" value="1"/>
</dbReference>
<keyword evidence="9 11" id="KW-0472">Membrane</keyword>
<dbReference type="InterPro" id="IPR039426">
    <property type="entry name" value="TonB-dep_rcpt-like"/>
</dbReference>
<comment type="caution">
    <text evidence="16">The sequence shown here is derived from an EMBL/GenBank/DDBJ whole genome shotgun (WGS) entry which is preliminary data.</text>
</comment>
<name>A0A7Y0BR91_9SPHN</name>
<evidence type="ECO:0000256" key="9">
    <source>
        <dbReference type="ARBA" id="ARBA00023136"/>
    </source>
</evidence>
<organism evidence="16 17">
    <name type="scientific">Novosphingobium olei</name>
    <dbReference type="NCBI Taxonomy" id="2728851"/>
    <lineage>
        <taxon>Bacteria</taxon>
        <taxon>Pseudomonadati</taxon>
        <taxon>Pseudomonadota</taxon>
        <taxon>Alphaproteobacteria</taxon>
        <taxon>Sphingomonadales</taxon>
        <taxon>Sphingomonadaceae</taxon>
        <taxon>Novosphingobium</taxon>
    </lineage>
</organism>
<dbReference type="InterPro" id="IPR036942">
    <property type="entry name" value="Beta-barrel_TonB_sf"/>
</dbReference>
<evidence type="ECO:0000256" key="7">
    <source>
        <dbReference type="ARBA" id="ARBA00023065"/>
    </source>
</evidence>
<dbReference type="EMBL" id="JABBGM010000006">
    <property type="protein sequence ID" value="NML94933.1"/>
    <property type="molecule type" value="Genomic_DNA"/>
</dbReference>
<evidence type="ECO:0000256" key="6">
    <source>
        <dbReference type="ARBA" id="ARBA00023004"/>
    </source>
</evidence>
<keyword evidence="3 11" id="KW-1134">Transmembrane beta strand</keyword>
<dbReference type="CDD" id="cd01347">
    <property type="entry name" value="ligand_gated_channel"/>
    <property type="match status" value="1"/>
</dbReference>
<evidence type="ECO:0000313" key="16">
    <source>
        <dbReference type="EMBL" id="NML94933.1"/>
    </source>
</evidence>
<dbReference type="PANTHER" id="PTHR32552">
    <property type="entry name" value="FERRICHROME IRON RECEPTOR-RELATED"/>
    <property type="match status" value="1"/>
</dbReference>
<feature type="signal peptide" evidence="13">
    <location>
        <begin position="1"/>
        <end position="22"/>
    </location>
</feature>
<evidence type="ECO:0000256" key="12">
    <source>
        <dbReference type="RuleBase" id="RU003357"/>
    </source>
</evidence>